<accession>A0ACB1APJ6</accession>
<evidence type="ECO:0000313" key="1">
    <source>
        <dbReference type="EMBL" id="CAK5097021.1"/>
    </source>
</evidence>
<comment type="caution">
    <text evidence="1">The sequence shown here is derived from an EMBL/GenBank/DDBJ whole genome shotgun (WGS) entry which is preliminary data.</text>
</comment>
<evidence type="ECO:0000313" key="2">
    <source>
        <dbReference type="Proteomes" id="UP001497535"/>
    </source>
</evidence>
<keyword evidence="2" id="KW-1185">Reference proteome</keyword>
<reference evidence="1" key="1">
    <citation type="submission" date="2023-11" db="EMBL/GenBank/DDBJ databases">
        <authorList>
            <person name="Poullet M."/>
        </authorList>
    </citation>
    <scope>NUCLEOTIDE SEQUENCE</scope>
    <source>
        <strain evidence="1">E1834</strain>
    </source>
</reference>
<dbReference type="Proteomes" id="UP001497535">
    <property type="component" value="Unassembled WGS sequence"/>
</dbReference>
<gene>
    <name evidence="1" type="ORF">MENTE1834_LOCUS41293</name>
</gene>
<sequence length="82" mass="9321">MCDKDMCNSVIEKLNNTKTEAQVDVVATDPPKPVDIVEVPPPKPPATQNFAFGKYVLWQSVFDYFHVDRWTLGWASSSDWDC</sequence>
<proteinExistence type="predicted"/>
<organism evidence="1 2">
    <name type="scientific">Meloidogyne enterolobii</name>
    <name type="common">Root-knot nematode worm</name>
    <name type="synonym">Meloidogyne mayaguensis</name>
    <dbReference type="NCBI Taxonomy" id="390850"/>
    <lineage>
        <taxon>Eukaryota</taxon>
        <taxon>Metazoa</taxon>
        <taxon>Ecdysozoa</taxon>
        <taxon>Nematoda</taxon>
        <taxon>Chromadorea</taxon>
        <taxon>Rhabditida</taxon>
        <taxon>Tylenchina</taxon>
        <taxon>Tylenchomorpha</taxon>
        <taxon>Tylenchoidea</taxon>
        <taxon>Meloidogynidae</taxon>
        <taxon>Meloidogyninae</taxon>
        <taxon>Meloidogyne</taxon>
    </lineage>
</organism>
<dbReference type="EMBL" id="CAVMJV010000101">
    <property type="protein sequence ID" value="CAK5097021.1"/>
    <property type="molecule type" value="Genomic_DNA"/>
</dbReference>
<protein>
    <submittedName>
        <fullName evidence="1">Uncharacterized protein</fullName>
    </submittedName>
</protein>
<name>A0ACB1APJ6_MELEN</name>